<accession>A0ABR0B268</accession>
<feature type="compositionally biased region" description="Polar residues" evidence="1">
    <location>
        <begin position="302"/>
        <end position="312"/>
    </location>
</feature>
<evidence type="ECO:0000256" key="1">
    <source>
        <dbReference type="SAM" id="MobiDB-lite"/>
    </source>
</evidence>
<comment type="caution">
    <text evidence="2">The sequence shown here is derived from an EMBL/GenBank/DDBJ whole genome shotgun (WGS) entry which is preliminary data.</text>
</comment>
<sequence>MNDEETDKELENFWGLLKENQVIVPLNLKHILSTNNLVGIRVMAEINDEVIEELESSVREMGNVDIASKMSEEDKVKLFGPIYKLCPDKFKFSIGDKMVLRVIQKVSKELEASFKVVTKIKDPAPTIKDRTMPTKDLAHTEGHQHTSSVANSRPKPSNEEIRALEGRLEDCILRWGKRKNMECEWLHQFRVAGNTVTCKFKTSASTFCNKTYKLQQSKEGSSWQISNFTNHINAEHNKTKKVSTASPTTNQNQEESTAISTPNSGNEVSRKRKSTTSVIDLAAGDETNDSNGDDGSGYHSPSEISSPSNDNGNFDFEKGKSTAHKHRSKRSNETSMLPSSLNEEDNSKSM</sequence>
<feature type="region of interest" description="Disordered" evidence="1">
    <location>
        <begin position="236"/>
        <end position="350"/>
    </location>
</feature>
<protein>
    <submittedName>
        <fullName evidence="2">Uncharacterized protein</fullName>
    </submittedName>
</protein>
<feature type="compositionally biased region" description="Polar residues" evidence="1">
    <location>
        <begin position="242"/>
        <end position="267"/>
    </location>
</feature>
<keyword evidence="3" id="KW-1185">Reference proteome</keyword>
<evidence type="ECO:0000313" key="3">
    <source>
        <dbReference type="Proteomes" id="UP001234178"/>
    </source>
</evidence>
<dbReference type="EMBL" id="JAOYFB010000040">
    <property type="protein sequence ID" value="KAK4035797.1"/>
    <property type="molecule type" value="Genomic_DNA"/>
</dbReference>
<feature type="region of interest" description="Disordered" evidence="1">
    <location>
        <begin position="125"/>
        <end position="157"/>
    </location>
</feature>
<proteinExistence type="predicted"/>
<organism evidence="2 3">
    <name type="scientific">Daphnia magna</name>
    <dbReference type="NCBI Taxonomy" id="35525"/>
    <lineage>
        <taxon>Eukaryota</taxon>
        <taxon>Metazoa</taxon>
        <taxon>Ecdysozoa</taxon>
        <taxon>Arthropoda</taxon>
        <taxon>Crustacea</taxon>
        <taxon>Branchiopoda</taxon>
        <taxon>Diplostraca</taxon>
        <taxon>Cladocera</taxon>
        <taxon>Anomopoda</taxon>
        <taxon>Daphniidae</taxon>
        <taxon>Daphnia</taxon>
    </lineage>
</organism>
<dbReference type="Proteomes" id="UP001234178">
    <property type="component" value="Unassembled WGS sequence"/>
</dbReference>
<evidence type="ECO:0000313" key="2">
    <source>
        <dbReference type="EMBL" id="KAK4035797.1"/>
    </source>
</evidence>
<name>A0ABR0B268_9CRUS</name>
<feature type="compositionally biased region" description="Polar residues" evidence="1">
    <location>
        <begin position="145"/>
        <end position="155"/>
    </location>
</feature>
<feature type="compositionally biased region" description="Basic and acidic residues" evidence="1">
    <location>
        <begin position="125"/>
        <end position="144"/>
    </location>
</feature>
<reference evidence="2 3" key="1">
    <citation type="journal article" date="2023" name="Nucleic Acids Res.">
        <title>The hologenome of Daphnia magna reveals possible DNA methylation and microbiome-mediated evolution of the host genome.</title>
        <authorList>
            <person name="Chaturvedi A."/>
            <person name="Li X."/>
            <person name="Dhandapani V."/>
            <person name="Marshall H."/>
            <person name="Kissane S."/>
            <person name="Cuenca-Cambronero M."/>
            <person name="Asole G."/>
            <person name="Calvet F."/>
            <person name="Ruiz-Romero M."/>
            <person name="Marangio P."/>
            <person name="Guigo R."/>
            <person name="Rago D."/>
            <person name="Mirbahai L."/>
            <person name="Eastwood N."/>
            <person name="Colbourne J.K."/>
            <person name="Zhou J."/>
            <person name="Mallon E."/>
            <person name="Orsini L."/>
        </authorList>
    </citation>
    <scope>NUCLEOTIDE SEQUENCE [LARGE SCALE GENOMIC DNA]</scope>
    <source>
        <strain evidence="2">LRV0_1</strain>
    </source>
</reference>
<gene>
    <name evidence="2" type="ORF">OUZ56_027880</name>
</gene>